<dbReference type="InterPro" id="IPR004170">
    <property type="entry name" value="WWE_dom"/>
</dbReference>
<feature type="compositionally biased region" description="Acidic residues" evidence="1">
    <location>
        <begin position="302"/>
        <end position="324"/>
    </location>
</feature>
<feature type="region of interest" description="Disordered" evidence="1">
    <location>
        <begin position="238"/>
        <end position="324"/>
    </location>
</feature>
<evidence type="ECO:0000313" key="3">
    <source>
        <dbReference type="EMBL" id="CAD8850242.1"/>
    </source>
</evidence>
<protein>
    <recommendedName>
        <fullName evidence="2">WWE domain-containing protein</fullName>
    </recommendedName>
</protein>
<dbReference type="Gene3D" id="3.30.720.50">
    <property type="match status" value="1"/>
</dbReference>
<dbReference type="SUPFAM" id="SSF117839">
    <property type="entry name" value="WWE domain"/>
    <property type="match status" value="1"/>
</dbReference>
<feature type="compositionally biased region" description="Basic residues" evidence="1">
    <location>
        <begin position="244"/>
        <end position="263"/>
    </location>
</feature>
<accession>A0A7S1AD25</accession>
<name>A0A7S1AD25_NOCSC</name>
<proteinExistence type="predicted"/>
<evidence type="ECO:0000259" key="2">
    <source>
        <dbReference type="PROSITE" id="PS50918"/>
    </source>
</evidence>
<sequence length="457" mass="49322">MADCWEVVLAGKWMPYGPKEQKLFSEALQRGETTVEYTARGHSYTVDLDSLQQVNPDTGKTRAIRNATMGGDEESDGEDIVEAAEEDVKEAVVEAAEEEEETETVPAVKKRRVHTPPKATMKVSKFLRKSSAHTFKFQAVPKEFSGGHYGWHYYAVSKLTVGDEQLVANVTCLAKVIGSKITAHSKFKKAAPVKNLALEAKPIEFSTGSYGWKMYKKGKMLCEGKMLPVQVTLNAVVRGSKPATKPKAKAKGKAKAKAKRAPKPKTSSRTASRKSSSVDEPVEADAGVAEVGEDTVALSETAETETLAEVEDEETPEAEADDDEPIDEALKAEVFKAVGPAASVEDDLKKVTGVGPWTEKKLAEMGIYSFKQLGALPLGLHERVLDNIGYCPGQDRGTEMLKDARTLSTGRQPVRARSFAVAEEDATVPAELEEVPAEGSGRSLPSDGLADTLVAPP</sequence>
<feature type="region of interest" description="Disordered" evidence="1">
    <location>
        <begin position="420"/>
        <end position="457"/>
    </location>
</feature>
<dbReference type="PROSITE" id="PS50918">
    <property type="entry name" value="WWE"/>
    <property type="match status" value="1"/>
</dbReference>
<dbReference type="EMBL" id="HBFQ01034859">
    <property type="protein sequence ID" value="CAD8850242.1"/>
    <property type="molecule type" value="Transcribed_RNA"/>
</dbReference>
<reference evidence="3" key="1">
    <citation type="submission" date="2021-01" db="EMBL/GenBank/DDBJ databases">
        <authorList>
            <person name="Corre E."/>
            <person name="Pelletier E."/>
            <person name="Niang G."/>
            <person name="Scheremetjew M."/>
            <person name="Finn R."/>
            <person name="Kale V."/>
            <person name="Holt S."/>
            <person name="Cochrane G."/>
            <person name="Meng A."/>
            <person name="Brown T."/>
            <person name="Cohen L."/>
        </authorList>
    </citation>
    <scope>NUCLEOTIDE SEQUENCE</scope>
</reference>
<gene>
    <name evidence="3" type="ORF">NSCI0253_LOCUS24592</name>
</gene>
<evidence type="ECO:0000256" key="1">
    <source>
        <dbReference type="SAM" id="MobiDB-lite"/>
    </source>
</evidence>
<feature type="compositionally biased region" description="Acidic residues" evidence="1">
    <location>
        <begin position="422"/>
        <end position="436"/>
    </location>
</feature>
<organism evidence="3">
    <name type="scientific">Noctiluca scintillans</name>
    <name type="common">Sea sparkle</name>
    <name type="synonym">Red tide dinoflagellate</name>
    <dbReference type="NCBI Taxonomy" id="2966"/>
    <lineage>
        <taxon>Eukaryota</taxon>
        <taxon>Sar</taxon>
        <taxon>Alveolata</taxon>
        <taxon>Dinophyceae</taxon>
        <taxon>Noctilucales</taxon>
        <taxon>Noctilucaceae</taxon>
        <taxon>Noctiluca</taxon>
    </lineage>
</organism>
<dbReference type="InterPro" id="IPR037197">
    <property type="entry name" value="WWE_dom_sf"/>
</dbReference>
<feature type="compositionally biased region" description="Low complexity" evidence="1">
    <location>
        <begin position="264"/>
        <end position="275"/>
    </location>
</feature>
<dbReference type="AlphaFoldDB" id="A0A7S1AD25"/>
<feature type="domain" description="WWE" evidence="2">
    <location>
        <begin position="1"/>
        <end position="66"/>
    </location>
</feature>
<dbReference type="Pfam" id="PF02825">
    <property type="entry name" value="WWE"/>
    <property type="match status" value="1"/>
</dbReference>